<organism evidence="2">
    <name type="scientific">Gasterosteus aculeatus</name>
    <name type="common">Three-spined stickleback</name>
    <dbReference type="NCBI Taxonomy" id="69293"/>
    <lineage>
        <taxon>Eukaryota</taxon>
        <taxon>Metazoa</taxon>
        <taxon>Chordata</taxon>
        <taxon>Craniata</taxon>
        <taxon>Vertebrata</taxon>
        <taxon>Euteleostomi</taxon>
        <taxon>Actinopterygii</taxon>
        <taxon>Neopterygii</taxon>
        <taxon>Teleostei</taxon>
        <taxon>Neoteleostei</taxon>
        <taxon>Acanthomorphata</taxon>
        <taxon>Eupercaria</taxon>
        <taxon>Perciformes</taxon>
        <taxon>Cottioidei</taxon>
        <taxon>Gasterosteales</taxon>
        <taxon>Gasterosteidae</taxon>
        <taxon>Gasterosteus</taxon>
    </lineage>
</organism>
<dbReference type="Ensembl" id="ENSGACT00000019358.1">
    <property type="protein sequence ID" value="ENSGACP00000019320.1"/>
    <property type="gene ID" value="ENSGACG00000014638.1"/>
</dbReference>
<dbReference type="Bgee" id="ENSGACG00000014638">
    <property type="expression patterns" value="Expressed in zone of skin and 9 other cell types or tissues"/>
</dbReference>
<evidence type="ECO:0000313" key="2">
    <source>
        <dbReference type="Ensembl" id="ENSGACP00000019320.1"/>
    </source>
</evidence>
<feature type="compositionally biased region" description="Pro residues" evidence="1">
    <location>
        <begin position="98"/>
        <end position="108"/>
    </location>
</feature>
<feature type="compositionally biased region" description="Low complexity" evidence="1">
    <location>
        <begin position="81"/>
        <end position="90"/>
    </location>
</feature>
<proteinExistence type="predicted"/>
<evidence type="ECO:0000256" key="1">
    <source>
        <dbReference type="SAM" id="MobiDB-lite"/>
    </source>
</evidence>
<feature type="compositionally biased region" description="Polar residues" evidence="1">
    <location>
        <begin position="10"/>
        <end position="21"/>
    </location>
</feature>
<name>G3PNY7_GASAC</name>
<reference evidence="2" key="2">
    <citation type="submission" date="2024-04" db="UniProtKB">
        <authorList>
            <consortium name="Ensembl"/>
        </authorList>
    </citation>
    <scope>IDENTIFICATION</scope>
</reference>
<accession>G3PNY7</accession>
<feature type="region of interest" description="Disordered" evidence="1">
    <location>
        <begin position="151"/>
        <end position="170"/>
    </location>
</feature>
<dbReference type="AlphaFoldDB" id="G3PNY7"/>
<dbReference type="InParanoid" id="G3PNY7"/>
<sequence>MDNRAPCQSWGAQNGWSATSTPPGPLLNPLPSSQHLGPGSSPDPTPSYDHRHESHQSCMSDARHSALYKASLLGGDPPPDALFADAAAPGSSHAMSFPPRPSHAPPTLLPASRGKTTPPPSLLHTSRAPQPCGPPLLPMFSPHSPYKAPFQPALSNRTLPNGLLPVGLPS</sequence>
<feature type="region of interest" description="Disordered" evidence="1">
    <location>
        <begin position="1"/>
        <end position="140"/>
    </location>
</feature>
<protein>
    <submittedName>
        <fullName evidence="2">Uncharacterized protein</fullName>
    </submittedName>
</protein>
<reference evidence="2" key="1">
    <citation type="submission" date="2006-01" db="EMBL/GenBank/DDBJ databases">
        <authorList>
            <person name="Lindblad-Toh K."/>
            <person name="Mauceli E."/>
            <person name="Grabherr M."/>
            <person name="Chang J.L."/>
            <person name="Lander E.S."/>
        </authorList>
    </citation>
    <scope>NUCLEOTIDE SEQUENCE [LARGE SCALE GENOMIC DNA]</scope>
</reference>